<evidence type="ECO:0000313" key="1">
    <source>
        <dbReference type="EMBL" id="RDB15475.1"/>
    </source>
</evidence>
<protein>
    <recommendedName>
        <fullName evidence="3">F-box domain-containing protein</fullName>
    </recommendedName>
</protein>
<dbReference type="EMBL" id="LUEZ02000158">
    <property type="protein sequence ID" value="RDB15475.1"/>
    <property type="molecule type" value="Genomic_DNA"/>
</dbReference>
<sequence>MNAKCFAPRGHHVLQHYPPVLLALQSFTTRTGRTIMLRAISDQWDVSYLRVPQELLDRIIDDLRDDFETLKVCSLTCRSLLSQSQSHIFSAIRLESQRSCVHLCSVAEVNPQLLEYVHELTLANFDHQWRSPGSNRHIAFILNTTTSLRSLCMWSVLDTHTPRPWQHIPQDVQKALFNAICSPSLVALRIADIAIPRALFSLNIRLKHLSLTGVSLDWGGQQDELYSGGPVRMSTQTFELSLHHLQDTRSFLSAISHPDSFVSQIKRLVITDVGHTASLAVPIIKLAFQSLKTIQLQDMPDGDPPKYWFTHDFSLTPNLQHLAFHFILNFDSYMGFLERSSIAFRQIFDFLRLNPSALRLKRIDIQFTPWWSRFYNTAAPMWRRILHLLGRADDWSMLDELLDVYRDPASAGQSVSFELGIIKVGGHHYIGRAFEHDWGNEMEEIKRTWQETIRARMPRVSQGGALITDVIPDVDIWTSRL</sequence>
<keyword evidence="2" id="KW-1185">Reference proteome</keyword>
<accession>A0A369J4Y5</accession>
<name>A0A369J4Y5_HYPMA</name>
<evidence type="ECO:0000313" key="2">
    <source>
        <dbReference type="Proteomes" id="UP000076154"/>
    </source>
</evidence>
<proteinExistence type="predicted"/>
<dbReference type="Proteomes" id="UP000076154">
    <property type="component" value="Unassembled WGS sequence"/>
</dbReference>
<dbReference type="OrthoDB" id="2788229at2759"/>
<comment type="caution">
    <text evidence="1">The sequence shown here is derived from an EMBL/GenBank/DDBJ whole genome shotgun (WGS) entry which is preliminary data.</text>
</comment>
<gene>
    <name evidence="1" type="ORF">Hypma_004256</name>
</gene>
<dbReference type="AlphaFoldDB" id="A0A369J4Y5"/>
<organism evidence="1 2">
    <name type="scientific">Hypsizygus marmoreus</name>
    <name type="common">White beech mushroom</name>
    <name type="synonym">Agaricus marmoreus</name>
    <dbReference type="NCBI Taxonomy" id="39966"/>
    <lineage>
        <taxon>Eukaryota</taxon>
        <taxon>Fungi</taxon>
        <taxon>Dikarya</taxon>
        <taxon>Basidiomycota</taxon>
        <taxon>Agaricomycotina</taxon>
        <taxon>Agaricomycetes</taxon>
        <taxon>Agaricomycetidae</taxon>
        <taxon>Agaricales</taxon>
        <taxon>Tricholomatineae</taxon>
        <taxon>Lyophyllaceae</taxon>
        <taxon>Hypsizygus</taxon>
    </lineage>
</organism>
<reference evidence="1" key="1">
    <citation type="submission" date="2018-04" db="EMBL/GenBank/DDBJ databases">
        <title>Whole genome sequencing of Hypsizygus marmoreus.</title>
        <authorList>
            <person name="Choi I.-G."/>
            <person name="Min B."/>
            <person name="Kim J.-G."/>
            <person name="Kim S."/>
            <person name="Oh Y.-L."/>
            <person name="Kong W.-S."/>
            <person name="Park H."/>
            <person name="Jeong J."/>
            <person name="Song E.-S."/>
        </authorList>
    </citation>
    <scope>NUCLEOTIDE SEQUENCE [LARGE SCALE GENOMIC DNA]</scope>
    <source>
        <strain evidence="1">51987-8</strain>
    </source>
</reference>
<dbReference type="SUPFAM" id="SSF52047">
    <property type="entry name" value="RNI-like"/>
    <property type="match status" value="1"/>
</dbReference>
<evidence type="ECO:0008006" key="3">
    <source>
        <dbReference type="Google" id="ProtNLM"/>
    </source>
</evidence>
<dbReference type="InParanoid" id="A0A369J4Y5"/>